<evidence type="ECO:0000313" key="2">
    <source>
        <dbReference type="EMBL" id="TID21901.1"/>
    </source>
</evidence>
<proteinExistence type="predicted"/>
<keyword evidence="3" id="KW-1185">Reference proteome</keyword>
<organism evidence="2 3">
    <name type="scientific">Pichia inconspicua</name>
    <dbReference type="NCBI Taxonomy" id="52247"/>
    <lineage>
        <taxon>Eukaryota</taxon>
        <taxon>Fungi</taxon>
        <taxon>Dikarya</taxon>
        <taxon>Ascomycota</taxon>
        <taxon>Saccharomycotina</taxon>
        <taxon>Pichiomycetes</taxon>
        <taxon>Pichiales</taxon>
        <taxon>Pichiaceae</taxon>
        <taxon>Pichia</taxon>
    </lineage>
</organism>
<name>A0A4T0WZY1_9ASCO</name>
<dbReference type="PROSITE" id="PS50181">
    <property type="entry name" value="FBOX"/>
    <property type="match status" value="1"/>
</dbReference>
<dbReference type="AlphaFoldDB" id="A0A4T0WZY1"/>
<dbReference type="EMBL" id="SELW01000551">
    <property type="protein sequence ID" value="TID21901.1"/>
    <property type="molecule type" value="Genomic_DNA"/>
</dbReference>
<gene>
    <name evidence="2" type="ORF">CANINC_003385</name>
</gene>
<sequence>MNITDLPQNVLISIADHLELPYKIRLLQTNKFLLKSLINLIYKYVLYVPMFNQAARNDGYGGRNDLTIITNKNAKSFFRTISEPSQFGFNYSSFVIEMYLESLTDPFVFDMKGWRDSSFFPVFHQMQRCIFPNNLNIKPLTYEDAPNLNTLIIDYEFCEYLDYNKGSVEFFNNENIQAIYFKGTLGKNEDMVLFKLITKFPHMIHRLREIHFLADAEDHYEFVYRRMVGFFAILRKMNLVMVNVHKMTLTLTNLSSSSMVSLISKHVIFENLTELTILMQDDSNVLTLVKTLDKLTSIIHIHGKNIKSLTIQYILKSEDQEKNHLRSMMLLRLCESFRDLTNLNLDLHIQGLNFSNILMIVGTPIANNLMSLKSIRLNIYNPSENLISNILPTLEDAIMLFPHLNFLNNCDCEICKSILEKLSAQTPQNTLFDEMIKVATLLMVGQELDDVQKQCSYQLNSNTMINPYAKYIRLDNYSKTGYLLDHLIRKQLDISLRDLPRLNTLEICGMVYQKFNNNEFKLLYGGDFQGLNSTMIDNISGLGQLFERSNALY</sequence>
<feature type="domain" description="F-box" evidence="1">
    <location>
        <begin position="1"/>
        <end position="45"/>
    </location>
</feature>
<comment type="caution">
    <text evidence="2">The sequence shown here is derived from an EMBL/GenBank/DDBJ whole genome shotgun (WGS) entry which is preliminary data.</text>
</comment>
<dbReference type="InterPro" id="IPR001810">
    <property type="entry name" value="F-box_dom"/>
</dbReference>
<dbReference type="OrthoDB" id="3996854at2759"/>
<accession>A0A4T0WZY1</accession>
<reference evidence="2 3" key="1">
    <citation type="journal article" date="2019" name="Front. Genet.">
        <title>Whole-Genome Sequencing of the Opportunistic Yeast Pathogen Candida inconspicua Uncovers Its Hybrid Origin.</title>
        <authorList>
            <person name="Mixao V."/>
            <person name="Hansen A.P."/>
            <person name="Saus E."/>
            <person name="Boekhout T."/>
            <person name="Lass-Florl C."/>
            <person name="Gabaldon T."/>
        </authorList>
    </citation>
    <scope>NUCLEOTIDE SEQUENCE [LARGE SCALE GENOMIC DNA]</scope>
    <source>
        <strain evidence="2 3">CBS 180</strain>
    </source>
</reference>
<evidence type="ECO:0000259" key="1">
    <source>
        <dbReference type="PROSITE" id="PS50181"/>
    </source>
</evidence>
<protein>
    <recommendedName>
        <fullName evidence="1">F-box domain-containing protein</fullName>
    </recommendedName>
</protein>
<dbReference type="Proteomes" id="UP000307173">
    <property type="component" value="Unassembled WGS sequence"/>
</dbReference>
<evidence type="ECO:0000313" key="3">
    <source>
        <dbReference type="Proteomes" id="UP000307173"/>
    </source>
</evidence>